<evidence type="ECO:0000313" key="2">
    <source>
        <dbReference type="EMBL" id="KAK3057117.1"/>
    </source>
</evidence>
<feature type="region of interest" description="Disordered" evidence="1">
    <location>
        <begin position="26"/>
        <end position="402"/>
    </location>
</feature>
<comment type="caution">
    <text evidence="2">The sequence shown here is derived from an EMBL/GenBank/DDBJ whole genome shotgun (WGS) entry which is preliminary data.</text>
</comment>
<accession>A0AAJ0GGK2</accession>
<feature type="compositionally biased region" description="Basic and acidic residues" evidence="1">
    <location>
        <begin position="155"/>
        <end position="166"/>
    </location>
</feature>
<feature type="compositionally biased region" description="Basic and acidic residues" evidence="1">
    <location>
        <begin position="301"/>
        <end position="315"/>
    </location>
</feature>
<feature type="compositionally biased region" description="Polar residues" evidence="1">
    <location>
        <begin position="202"/>
        <end position="223"/>
    </location>
</feature>
<proteinExistence type="predicted"/>
<feature type="compositionally biased region" description="Basic and acidic residues" evidence="1">
    <location>
        <begin position="31"/>
        <end position="92"/>
    </location>
</feature>
<feature type="compositionally biased region" description="Basic residues" evidence="1">
    <location>
        <begin position="383"/>
        <end position="392"/>
    </location>
</feature>
<name>A0AAJ0GGK2_9PEZI</name>
<dbReference type="EMBL" id="JAWDJX010000004">
    <property type="protein sequence ID" value="KAK3057117.1"/>
    <property type="molecule type" value="Genomic_DNA"/>
</dbReference>
<reference evidence="2" key="1">
    <citation type="submission" date="2023-04" db="EMBL/GenBank/DDBJ databases">
        <title>Black Yeasts Isolated from many extreme environments.</title>
        <authorList>
            <person name="Coleine C."/>
            <person name="Stajich J.E."/>
            <person name="Selbmann L."/>
        </authorList>
    </citation>
    <scope>NUCLEOTIDE SEQUENCE</scope>
    <source>
        <strain evidence="2">CCFEE 5312</strain>
    </source>
</reference>
<feature type="compositionally biased region" description="Basic and acidic residues" evidence="1">
    <location>
        <begin position="102"/>
        <end position="111"/>
    </location>
</feature>
<evidence type="ECO:0000313" key="3">
    <source>
        <dbReference type="Proteomes" id="UP001271007"/>
    </source>
</evidence>
<evidence type="ECO:0000256" key="1">
    <source>
        <dbReference type="SAM" id="MobiDB-lite"/>
    </source>
</evidence>
<sequence>MAMEKLILRSVLYGADKIPDKWFEKVPGGFFKEKNGQSNDKPNDKINDKGPTPKDSGRHRTSDNRRDKPVDSHRGDRGRSDGRRRPDRRRSSYDGGADSDDDYYHSEDDRWRSRRDKPHQRRHSVDDDRYGYNNGHDRKPHDDRAGRVNGKRSPHGRDRFVDHDRPSSSGSSQPSNRPSPKVSIPTNGARGVAAEPPPAGPSPTTGHAQGGNPTSPTVSSPLYTQHHFRNGGMEASSYVPYSHIYNQERPSSSSPVAPPPMGYAQNPFAQQAQTAVDAGAGMDYNGKQGFINRAYDPQYSPRRDPGYDGSEEARYDTSSPPQARPSTREYDSPHPSGGDGLPQQDRAGEQFVDPRQPLRRPATHYSPLGSPTSSHYDSDHKRDRTHGRRDHQRRRDNGYYSD</sequence>
<feature type="compositionally biased region" description="Basic and acidic residues" evidence="1">
    <location>
        <begin position="123"/>
        <end position="146"/>
    </location>
</feature>
<feature type="compositionally biased region" description="Basic and acidic residues" evidence="1">
    <location>
        <begin position="393"/>
        <end position="402"/>
    </location>
</feature>
<feature type="compositionally biased region" description="Basic residues" evidence="1">
    <location>
        <begin position="112"/>
        <end position="122"/>
    </location>
</feature>
<feature type="compositionally biased region" description="Polar residues" evidence="1">
    <location>
        <begin position="316"/>
        <end position="325"/>
    </location>
</feature>
<keyword evidence="3" id="KW-1185">Reference proteome</keyword>
<protein>
    <submittedName>
        <fullName evidence="2">Uncharacterized protein</fullName>
    </submittedName>
</protein>
<feature type="compositionally biased region" description="Low complexity" evidence="1">
    <location>
        <begin position="167"/>
        <end position="180"/>
    </location>
</feature>
<dbReference type="AlphaFoldDB" id="A0AAJ0GGK2"/>
<organism evidence="2 3">
    <name type="scientific">Extremus antarcticus</name>
    <dbReference type="NCBI Taxonomy" id="702011"/>
    <lineage>
        <taxon>Eukaryota</taxon>
        <taxon>Fungi</taxon>
        <taxon>Dikarya</taxon>
        <taxon>Ascomycota</taxon>
        <taxon>Pezizomycotina</taxon>
        <taxon>Dothideomycetes</taxon>
        <taxon>Dothideomycetidae</taxon>
        <taxon>Mycosphaerellales</taxon>
        <taxon>Extremaceae</taxon>
        <taxon>Extremus</taxon>
    </lineage>
</organism>
<dbReference type="Proteomes" id="UP001271007">
    <property type="component" value="Unassembled WGS sequence"/>
</dbReference>
<gene>
    <name evidence="2" type="ORF">LTR09_002156</name>
</gene>